<dbReference type="OrthoDB" id="1007219at2"/>
<comment type="caution">
    <text evidence="1">The sequence shown here is derived from an EMBL/GenBank/DDBJ whole genome shotgun (WGS) entry which is preliminary data.</text>
</comment>
<evidence type="ECO:0000313" key="1">
    <source>
        <dbReference type="EMBL" id="RGY17573.1"/>
    </source>
</evidence>
<dbReference type="Proteomes" id="UP000286063">
    <property type="component" value="Unassembled WGS sequence"/>
</dbReference>
<dbReference type="AlphaFoldDB" id="A0A413IN18"/>
<protein>
    <recommendedName>
        <fullName evidence="3">6-bladed beta-propeller</fullName>
    </recommendedName>
</protein>
<dbReference type="RefSeq" id="WP_117721613.1">
    <property type="nucleotide sequence ID" value="NZ_CAJKXH010000004.1"/>
</dbReference>
<reference evidence="1 2" key="1">
    <citation type="submission" date="2018-08" db="EMBL/GenBank/DDBJ databases">
        <title>A genome reference for cultivated species of the human gut microbiota.</title>
        <authorList>
            <person name="Zou Y."/>
            <person name="Xue W."/>
            <person name="Luo G."/>
        </authorList>
    </citation>
    <scope>NUCLEOTIDE SEQUENCE [LARGE SCALE GENOMIC DNA]</scope>
    <source>
        <strain evidence="1 2">OF02-7</strain>
    </source>
</reference>
<sequence>MYKFVCFVIILFLSVSCKEECNVIHMGENHSKRYNVEVDTMCINVGNSSGMGNFYFKDSIITFVDAINCTFYDLNLHGQLIKSYFGKGHGDNEIRAIMYAFPIENDPLNRGVIVDNDYLITIFDRKNRRIDYTTKIDFGKVNKRHNQYKSPSLYQIVDFTDFGVSFYLDSDSLLIFPVNVDDHVAVRSDRIDNERYEEGAIFGKLNLSTMKVEHVVGRFPEIYKHKPMPHMEFFQYAISNGLLYVNHAVDSLIYVYKHPDDLQYTIGYECSGIDRNYTSTKSIDQNESFESDMQHVGFNSGLLFCFENNTLCRTYIKSAETGESGLQIYKNNDLITDVEMPSYFKLLGYKDGYYYGVRLIPIEDLDSTYLILYRLKINLDH</sequence>
<name>A0A413IN18_9BACT</name>
<proteinExistence type="predicted"/>
<accession>A0A413IN18</accession>
<dbReference type="EMBL" id="QSCR01000015">
    <property type="protein sequence ID" value="RGY17573.1"/>
    <property type="molecule type" value="Genomic_DNA"/>
</dbReference>
<evidence type="ECO:0000313" key="2">
    <source>
        <dbReference type="Proteomes" id="UP000286063"/>
    </source>
</evidence>
<gene>
    <name evidence="1" type="ORF">DXA50_09825</name>
</gene>
<organism evidence="1 2">
    <name type="scientific">Butyricimonas virosa</name>
    <dbReference type="NCBI Taxonomy" id="544645"/>
    <lineage>
        <taxon>Bacteria</taxon>
        <taxon>Pseudomonadati</taxon>
        <taxon>Bacteroidota</taxon>
        <taxon>Bacteroidia</taxon>
        <taxon>Bacteroidales</taxon>
        <taxon>Odoribacteraceae</taxon>
        <taxon>Butyricimonas</taxon>
    </lineage>
</organism>
<evidence type="ECO:0008006" key="3">
    <source>
        <dbReference type="Google" id="ProtNLM"/>
    </source>
</evidence>
<dbReference type="PROSITE" id="PS51257">
    <property type="entry name" value="PROKAR_LIPOPROTEIN"/>
    <property type="match status" value="1"/>
</dbReference>